<organism evidence="1 2">
    <name type="scientific">Parthenolecanium corni</name>
    <dbReference type="NCBI Taxonomy" id="536013"/>
    <lineage>
        <taxon>Eukaryota</taxon>
        <taxon>Metazoa</taxon>
        <taxon>Ecdysozoa</taxon>
        <taxon>Arthropoda</taxon>
        <taxon>Hexapoda</taxon>
        <taxon>Insecta</taxon>
        <taxon>Pterygota</taxon>
        <taxon>Neoptera</taxon>
        <taxon>Paraneoptera</taxon>
        <taxon>Hemiptera</taxon>
        <taxon>Sternorrhyncha</taxon>
        <taxon>Coccoidea</taxon>
        <taxon>Coccidae</taxon>
        <taxon>Parthenolecanium</taxon>
    </lineage>
</organism>
<dbReference type="Proteomes" id="UP001367676">
    <property type="component" value="Unassembled WGS sequence"/>
</dbReference>
<sequence>MTITEVQTTDYSQFRKPIQMVQRSTRLCNRQPSTVFTVATGQQSSEALSAFLIKLSAFGLPVFPSKINGFRLLAFGFQLASELCRPVARVEREAQRREVVNSRREEVAAGCRLVAGL</sequence>
<protein>
    <submittedName>
        <fullName evidence="1">Uncharacterized protein</fullName>
    </submittedName>
</protein>
<gene>
    <name evidence="1" type="ORF">V9T40_014109</name>
</gene>
<accession>A0AAN9TDW9</accession>
<keyword evidence="2" id="KW-1185">Reference proteome</keyword>
<dbReference type="EMBL" id="JBBCAQ010000033">
    <property type="protein sequence ID" value="KAK7582664.1"/>
    <property type="molecule type" value="Genomic_DNA"/>
</dbReference>
<reference evidence="1 2" key="1">
    <citation type="submission" date="2024-03" db="EMBL/GenBank/DDBJ databases">
        <title>Adaptation during the transition from Ophiocordyceps entomopathogen to insect associate is accompanied by gene loss and intensified selection.</title>
        <authorList>
            <person name="Ward C.M."/>
            <person name="Onetto C.A."/>
            <person name="Borneman A.R."/>
        </authorList>
    </citation>
    <scope>NUCLEOTIDE SEQUENCE [LARGE SCALE GENOMIC DNA]</scope>
    <source>
        <strain evidence="1">AWRI1</strain>
        <tissue evidence="1">Single Adult Female</tissue>
    </source>
</reference>
<dbReference type="AlphaFoldDB" id="A0AAN9TDW9"/>
<evidence type="ECO:0000313" key="2">
    <source>
        <dbReference type="Proteomes" id="UP001367676"/>
    </source>
</evidence>
<proteinExistence type="predicted"/>
<evidence type="ECO:0000313" key="1">
    <source>
        <dbReference type="EMBL" id="KAK7582664.1"/>
    </source>
</evidence>
<name>A0AAN9TDW9_9HEMI</name>
<comment type="caution">
    <text evidence="1">The sequence shown here is derived from an EMBL/GenBank/DDBJ whole genome shotgun (WGS) entry which is preliminary data.</text>
</comment>